<organism evidence="16 17">
    <name type="scientific">Agrococcus jejuensis</name>
    <dbReference type="NCBI Taxonomy" id="399736"/>
    <lineage>
        <taxon>Bacteria</taxon>
        <taxon>Bacillati</taxon>
        <taxon>Actinomycetota</taxon>
        <taxon>Actinomycetes</taxon>
        <taxon>Micrococcales</taxon>
        <taxon>Microbacteriaceae</taxon>
        <taxon>Agrococcus</taxon>
    </lineage>
</organism>
<protein>
    <submittedName>
        <fullName evidence="16">Formamidopyrimidine-DNA glycosylase</fullName>
    </submittedName>
</protein>
<proteinExistence type="inferred from homology"/>
<dbReference type="Pfam" id="PF06831">
    <property type="entry name" value="H2TH"/>
    <property type="match status" value="1"/>
</dbReference>
<dbReference type="Gene3D" id="3.20.190.10">
    <property type="entry name" value="MutM-like, N-terminal"/>
    <property type="match status" value="1"/>
</dbReference>
<keyword evidence="11" id="KW-0511">Multifunctional enzyme</keyword>
<evidence type="ECO:0000256" key="13">
    <source>
        <dbReference type="PROSITE-ProRule" id="PRU00391"/>
    </source>
</evidence>
<evidence type="ECO:0000256" key="12">
    <source>
        <dbReference type="ARBA" id="ARBA00023295"/>
    </source>
</evidence>
<dbReference type="InterPro" id="IPR012319">
    <property type="entry name" value="FPG_cat"/>
</dbReference>
<evidence type="ECO:0000256" key="1">
    <source>
        <dbReference type="ARBA" id="ARBA00001668"/>
    </source>
</evidence>
<gene>
    <name evidence="16" type="ORF">SAMN04489720_1555</name>
</gene>
<sequence length="305" mass="33047">MAHVGGGVQTARMPELPEVQALADDLRGRLVGRRVRRLDTYAISALKTFDPPPRALDGGEITGVERHGKWLDLAVATVGDAPAELHVCIHLARAGWLRWRDEAPKTRPRMGKGPLAAQLMLDDDAGFDLTEAGTKKGLAIHVVRAPSDVHDIATLGPDPLGDDFTEDVFGAVLDDAGRAQIKGVLRSQRRIAGIGNAYSDEILHVARMSPFHPASMGADDRHRLYVALRETLRDAVAARAGVPASSLKSEKRSDMRVHGRTGEACPVCGDTIRQVEYADSTFQYCPTCQTGGKPLSDRVLSRLLR</sequence>
<dbReference type="STRING" id="399736.SAMN04489720_1555"/>
<dbReference type="InterPro" id="IPR015886">
    <property type="entry name" value="H2TH_FPG"/>
</dbReference>
<dbReference type="SMART" id="SM01232">
    <property type="entry name" value="H2TH"/>
    <property type="match status" value="1"/>
</dbReference>
<dbReference type="Gene3D" id="1.10.8.50">
    <property type="match status" value="1"/>
</dbReference>
<keyword evidence="12" id="KW-0326">Glycosidase</keyword>
<comment type="similarity">
    <text evidence="2">Belongs to the FPG family.</text>
</comment>
<keyword evidence="5 13" id="KW-0863">Zinc-finger</keyword>
<name>A0A1G8D8B2_9MICO</name>
<dbReference type="InterPro" id="IPR000214">
    <property type="entry name" value="Znf_DNA_glyclase/AP_lyase"/>
</dbReference>
<accession>A0A1G8D8B2</accession>
<keyword evidence="3" id="KW-0479">Metal-binding</keyword>
<keyword evidence="10" id="KW-0456">Lyase</keyword>
<dbReference type="SMART" id="SM00898">
    <property type="entry name" value="Fapy_DNA_glyco"/>
    <property type="match status" value="1"/>
</dbReference>
<dbReference type="GO" id="GO:0003684">
    <property type="term" value="F:damaged DNA binding"/>
    <property type="evidence" value="ECO:0007669"/>
    <property type="project" value="InterPro"/>
</dbReference>
<evidence type="ECO:0000256" key="4">
    <source>
        <dbReference type="ARBA" id="ARBA00022763"/>
    </source>
</evidence>
<dbReference type="SUPFAM" id="SSF57716">
    <property type="entry name" value="Glucocorticoid receptor-like (DNA-binding domain)"/>
    <property type="match status" value="1"/>
</dbReference>
<dbReference type="InterPro" id="IPR035937">
    <property type="entry name" value="FPG_N"/>
</dbReference>
<keyword evidence="9" id="KW-0234">DNA repair</keyword>
<feature type="domain" description="Formamidopyrimidine-DNA glycosylase catalytic" evidence="15">
    <location>
        <begin position="14"/>
        <end position="161"/>
    </location>
</feature>
<evidence type="ECO:0000256" key="2">
    <source>
        <dbReference type="ARBA" id="ARBA00009409"/>
    </source>
</evidence>
<dbReference type="SUPFAM" id="SSF81624">
    <property type="entry name" value="N-terminal domain of MutM-like DNA repair proteins"/>
    <property type="match status" value="1"/>
</dbReference>
<dbReference type="InterPro" id="IPR010979">
    <property type="entry name" value="Ribosomal_uS13-like_H2TH"/>
</dbReference>
<dbReference type="PANTHER" id="PTHR22993:SF9">
    <property type="entry name" value="FORMAMIDOPYRIMIDINE-DNA GLYCOSYLASE"/>
    <property type="match status" value="1"/>
</dbReference>
<dbReference type="PANTHER" id="PTHR22993">
    <property type="entry name" value="FORMAMIDOPYRIMIDINE-DNA GLYCOSYLASE"/>
    <property type="match status" value="1"/>
</dbReference>
<dbReference type="Proteomes" id="UP000198822">
    <property type="component" value="Chromosome I"/>
</dbReference>
<dbReference type="SUPFAM" id="SSF46946">
    <property type="entry name" value="S13-like H2TH domain"/>
    <property type="match status" value="1"/>
</dbReference>
<dbReference type="GO" id="GO:0006284">
    <property type="term" value="P:base-excision repair"/>
    <property type="evidence" value="ECO:0007669"/>
    <property type="project" value="InterPro"/>
</dbReference>
<dbReference type="GO" id="GO:0008270">
    <property type="term" value="F:zinc ion binding"/>
    <property type="evidence" value="ECO:0007669"/>
    <property type="project" value="UniProtKB-KW"/>
</dbReference>
<dbReference type="GO" id="GO:0003906">
    <property type="term" value="F:DNA-(apurinic or apyrimidinic site) endonuclease activity"/>
    <property type="evidence" value="ECO:0007669"/>
    <property type="project" value="InterPro"/>
</dbReference>
<dbReference type="GO" id="GO:0034039">
    <property type="term" value="F:8-oxo-7,8-dihydroguanine DNA N-glycosylase activity"/>
    <property type="evidence" value="ECO:0007669"/>
    <property type="project" value="TreeGrafter"/>
</dbReference>
<evidence type="ECO:0000259" key="15">
    <source>
        <dbReference type="PROSITE" id="PS51068"/>
    </source>
</evidence>
<evidence type="ECO:0000256" key="3">
    <source>
        <dbReference type="ARBA" id="ARBA00022723"/>
    </source>
</evidence>
<keyword evidence="17" id="KW-1185">Reference proteome</keyword>
<keyword evidence="8" id="KW-0238">DNA-binding</keyword>
<evidence type="ECO:0000259" key="14">
    <source>
        <dbReference type="PROSITE" id="PS51066"/>
    </source>
</evidence>
<keyword evidence="4" id="KW-0227">DNA damage</keyword>
<evidence type="ECO:0000256" key="5">
    <source>
        <dbReference type="ARBA" id="ARBA00022771"/>
    </source>
</evidence>
<dbReference type="PROSITE" id="PS51068">
    <property type="entry name" value="FPG_CAT"/>
    <property type="match status" value="1"/>
</dbReference>
<evidence type="ECO:0000313" key="17">
    <source>
        <dbReference type="Proteomes" id="UP000198822"/>
    </source>
</evidence>
<dbReference type="PROSITE" id="PS51066">
    <property type="entry name" value="ZF_FPG_2"/>
    <property type="match status" value="1"/>
</dbReference>
<feature type="domain" description="FPG-type" evidence="14">
    <location>
        <begin position="256"/>
        <end position="290"/>
    </location>
</feature>
<reference evidence="17" key="1">
    <citation type="submission" date="2016-10" db="EMBL/GenBank/DDBJ databases">
        <authorList>
            <person name="Varghese N."/>
            <person name="Submissions S."/>
        </authorList>
    </citation>
    <scope>NUCLEOTIDE SEQUENCE [LARGE SCALE GENOMIC DNA]</scope>
    <source>
        <strain evidence="17">DSM 22002</strain>
    </source>
</reference>
<evidence type="ECO:0000256" key="9">
    <source>
        <dbReference type="ARBA" id="ARBA00023204"/>
    </source>
</evidence>
<evidence type="ECO:0000256" key="10">
    <source>
        <dbReference type="ARBA" id="ARBA00023239"/>
    </source>
</evidence>
<dbReference type="GO" id="GO:0016829">
    <property type="term" value="F:lyase activity"/>
    <property type="evidence" value="ECO:0007669"/>
    <property type="project" value="UniProtKB-KW"/>
</dbReference>
<dbReference type="AlphaFoldDB" id="A0A1G8D8B2"/>
<evidence type="ECO:0000313" key="16">
    <source>
        <dbReference type="EMBL" id="SDH53976.1"/>
    </source>
</evidence>
<evidence type="ECO:0000256" key="6">
    <source>
        <dbReference type="ARBA" id="ARBA00022801"/>
    </source>
</evidence>
<comment type="catalytic activity">
    <reaction evidence="1">
        <text>Hydrolysis of DNA containing ring-opened 7-methylguanine residues, releasing 2,6-diamino-4-hydroxy-5-(N-methyl)formamidopyrimidine.</text>
        <dbReference type="EC" id="3.2.2.23"/>
    </reaction>
</comment>
<evidence type="ECO:0000256" key="11">
    <source>
        <dbReference type="ARBA" id="ARBA00023268"/>
    </source>
</evidence>
<dbReference type="Pfam" id="PF01149">
    <property type="entry name" value="Fapy_DNA_glyco"/>
    <property type="match status" value="1"/>
</dbReference>
<evidence type="ECO:0000256" key="8">
    <source>
        <dbReference type="ARBA" id="ARBA00023125"/>
    </source>
</evidence>
<keyword evidence="7" id="KW-0862">Zinc</keyword>
<dbReference type="EMBL" id="LT629695">
    <property type="protein sequence ID" value="SDH53976.1"/>
    <property type="molecule type" value="Genomic_DNA"/>
</dbReference>
<evidence type="ECO:0000256" key="7">
    <source>
        <dbReference type="ARBA" id="ARBA00022833"/>
    </source>
</evidence>
<keyword evidence="6" id="KW-0378">Hydrolase</keyword>